<sequence>MPTRRRLDDAPAKTSTTDAASSVTYGGLNLSELNDEVLLQILNHLPGWMGARAEATGLGAWRREAIGEGWWQTRCCLEFEAQLRPTEDSWRKRYRCLLGMADAWTGSWCYKSHRHGLGDRVAAPQLFVGPTGQKLFCYGGWTDRGPQTDLHSVPLQTVTTSAQCGEDAEPWRFARSQESGQLPHRGGVSTLTPLWYGEEAPSAEHLRATARELQRLTGVPQAEGGALVMTFGGAGGGYRHEHNSWSIGLLQEGEGDAASSILWGRPQGGSAPDLDDSGELREQPLPRCAHSATFIPARLAGAEYPEGCVAVFGGHTQHCTESLANMDILSLSNWQWHAVPYIEKSEALPEE</sequence>
<reference evidence="1 2" key="1">
    <citation type="submission" date="2016-02" db="EMBL/GenBank/DDBJ databases">
        <title>Genome analysis of coral dinoflagellate symbionts highlights evolutionary adaptations to a symbiotic lifestyle.</title>
        <authorList>
            <person name="Aranda M."/>
            <person name="Li Y."/>
            <person name="Liew Y.J."/>
            <person name="Baumgarten S."/>
            <person name="Simakov O."/>
            <person name="Wilson M."/>
            <person name="Piel J."/>
            <person name="Ashoor H."/>
            <person name="Bougouffa S."/>
            <person name="Bajic V.B."/>
            <person name="Ryu T."/>
            <person name="Ravasi T."/>
            <person name="Bayer T."/>
            <person name="Micklem G."/>
            <person name="Kim H."/>
            <person name="Bhak J."/>
            <person name="Lajeunesse T.C."/>
            <person name="Voolstra C.R."/>
        </authorList>
    </citation>
    <scope>NUCLEOTIDE SEQUENCE [LARGE SCALE GENOMIC DNA]</scope>
    <source>
        <strain evidence="1 2">CCMP2467</strain>
    </source>
</reference>
<proteinExistence type="predicted"/>
<organism evidence="1 2">
    <name type="scientific">Symbiodinium microadriaticum</name>
    <name type="common">Dinoflagellate</name>
    <name type="synonym">Zooxanthella microadriatica</name>
    <dbReference type="NCBI Taxonomy" id="2951"/>
    <lineage>
        <taxon>Eukaryota</taxon>
        <taxon>Sar</taxon>
        <taxon>Alveolata</taxon>
        <taxon>Dinophyceae</taxon>
        <taxon>Suessiales</taxon>
        <taxon>Symbiodiniaceae</taxon>
        <taxon>Symbiodinium</taxon>
    </lineage>
</organism>
<comment type="caution">
    <text evidence="1">The sequence shown here is derived from an EMBL/GenBank/DDBJ whole genome shotgun (WGS) entry which is preliminary data.</text>
</comment>
<gene>
    <name evidence="1" type="ORF">AK812_SmicGene16119</name>
</gene>
<dbReference type="AlphaFoldDB" id="A0A1Q9E167"/>
<evidence type="ECO:0000313" key="1">
    <source>
        <dbReference type="EMBL" id="OLQ01161.1"/>
    </source>
</evidence>
<evidence type="ECO:0000313" key="2">
    <source>
        <dbReference type="Proteomes" id="UP000186817"/>
    </source>
</evidence>
<keyword evidence="2" id="KW-1185">Reference proteome</keyword>
<dbReference type="OrthoDB" id="406664at2759"/>
<protein>
    <submittedName>
        <fullName evidence="1">Uncharacterized protein</fullName>
    </submittedName>
</protein>
<dbReference type="OMA" id="CAHSATF"/>
<dbReference type="Proteomes" id="UP000186817">
    <property type="component" value="Unassembled WGS sequence"/>
</dbReference>
<dbReference type="EMBL" id="LSRX01000303">
    <property type="protein sequence ID" value="OLQ01161.1"/>
    <property type="molecule type" value="Genomic_DNA"/>
</dbReference>
<accession>A0A1Q9E167</accession>
<name>A0A1Q9E167_SYMMI</name>